<reference evidence="2" key="1">
    <citation type="journal article" date="2021" name="PeerJ">
        <title>Extensive microbial diversity within the chicken gut microbiome revealed by metagenomics and culture.</title>
        <authorList>
            <person name="Gilroy R."/>
            <person name="Ravi A."/>
            <person name="Getino M."/>
            <person name="Pursley I."/>
            <person name="Horton D.L."/>
            <person name="Alikhan N.F."/>
            <person name="Baker D."/>
            <person name="Gharbi K."/>
            <person name="Hall N."/>
            <person name="Watson M."/>
            <person name="Adriaenssens E.M."/>
            <person name="Foster-Nyarko E."/>
            <person name="Jarju S."/>
            <person name="Secka A."/>
            <person name="Antonio M."/>
            <person name="Oren A."/>
            <person name="Chaudhuri R.R."/>
            <person name="La Ragione R."/>
            <person name="Hildebrand F."/>
            <person name="Pallen M.J."/>
        </authorList>
    </citation>
    <scope>NUCLEOTIDE SEQUENCE</scope>
    <source>
        <strain evidence="2">CHK196-7946</strain>
    </source>
</reference>
<dbReference type="Pfam" id="PF09983">
    <property type="entry name" value="JetD_C"/>
    <property type="match status" value="1"/>
</dbReference>
<dbReference type="InterPro" id="IPR024534">
    <property type="entry name" value="JetD_C"/>
</dbReference>
<dbReference type="EMBL" id="DWVY01000038">
    <property type="protein sequence ID" value="HJC74772.1"/>
    <property type="molecule type" value="Genomic_DNA"/>
</dbReference>
<evidence type="ECO:0000313" key="2">
    <source>
        <dbReference type="EMBL" id="HJC74772.1"/>
    </source>
</evidence>
<name>A0A9D2TNB9_9FIRM</name>
<accession>A0A9D2TNB9</accession>
<gene>
    <name evidence="2" type="ORF">H9697_07485</name>
</gene>
<feature type="domain" description="Wadjet protein JetD C-terminal" evidence="1">
    <location>
        <begin position="241"/>
        <end position="390"/>
    </location>
</feature>
<organism evidence="2 3">
    <name type="scientific">Candidatus Mediterraneibacter faecavium</name>
    <dbReference type="NCBI Taxonomy" id="2838668"/>
    <lineage>
        <taxon>Bacteria</taxon>
        <taxon>Bacillati</taxon>
        <taxon>Bacillota</taxon>
        <taxon>Clostridia</taxon>
        <taxon>Lachnospirales</taxon>
        <taxon>Lachnospiraceae</taxon>
        <taxon>Mediterraneibacter</taxon>
    </lineage>
</organism>
<sequence length="397" mass="45187">MQCLTKYLIQIADGPAYRSGNADGMRHPAVDGKMIRAAGGMKKLMEEADELERAGMIRTERKNLGADIVRIHYPVSAVPELCRRAGVEDPRERQLRWLRRAEQQAREASGTFLEPYYETLLARLEAGQDVKKPDMEDEDFFRCLNRTALLDQPVWRRQFSAEVLHDSKLFEKKYQSRVVTVLEEYSPLSEEGMTADDILRVHGIRTYSQTLEWKGALTYRIGSGDPIDSSVNILGTVINAQTLEQAVPVAASGIRRVMLIENKANYESMDFRADTLYIFCHGFFSPKEIKFLSTLTETAAENTEYLHWGDMDLGGIRIFLYNQKRLFPKLKPYRMDGDAYADALAAGAGIPLEKEKKENLQKLDAGCLGELKEQILESEMEIEQEALMLRKNTKNTK</sequence>
<dbReference type="Proteomes" id="UP000823902">
    <property type="component" value="Unassembled WGS sequence"/>
</dbReference>
<dbReference type="AlphaFoldDB" id="A0A9D2TNB9"/>
<proteinExistence type="predicted"/>
<reference evidence="2" key="2">
    <citation type="submission" date="2021-04" db="EMBL/GenBank/DDBJ databases">
        <authorList>
            <person name="Gilroy R."/>
        </authorList>
    </citation>
    <scope>NUCLEOTIDE SEQUENCE</scope>
    <source>
        <strain evidence="2">CHK196-7946</strain>
    </source>
</reference>
<evidence type="ECO:0000313" key="3">
    <source>
        <dbReference type="Proteomes" id="UP000823902"/>
    </source>
</evidence>
<evidence type="ECO:0000259" key="1">
    <source>
        <dbReference type="Pfam" id="PF09983"/>
    </source>
</evidence>
<comment type="caution">
    <text evidence="2">The sequence shown here is derived from an EMBL/GenBank/DDBJ whole genome shotgun (WGS) entry which is preliminary data.</text>
</comment>
<protein>
    <submittedName>
        <fullName evidence="2">DUF2220 domain-containing protein</fullName>
    </submittedName>
</protein>